<keyword evidence="1" id="KW-0175">Coiled coil</keyword>
<dbReference type="AlphaFoldDB" id="A0A1W1C817"/>
<feature type="transmembrane region" description="Helical" evidence="2">
    <location>
        <begin position="825"/>
        <end position="843"/>
    </location>
</feature>
<feature type="transmembrane region" description="Helical" evidence="2">
    <location>
        <begin position="321"/>
        <end position="339"/>
    </location>
</feature>
<feature type="transmembrane region" description="Helical" evidence="2">
    <location>
        <begin position="421"/>
        <end position="448"/>
    </location>
</feature>
<sequence>MPKLAINTISIQTKYPSASPEDVEKLITIKIEEKIKSIVGIKKYTSTSSESFSDIVIEYDEKSQNRIELMQKIRDAVARVELPSIVKPPKVIQYESSQISILSIGLFVKNDLPYSKLREISYNLSEIITRQKGVSSVKKNGYLDREVKIFLDQEKILKHNLTIDTIVNYIKQRNTRITAGKFIRDNKEQNIVIISEFKDPKDIEEVIISNVFGAPIVRLKDVATFEISYKKPKSIIHIDGKRALYLDIKKTIDSDIITTVSNIKKVVNEFKKTLDKEVEFKYYNDAAKSVNKRLNVTISNGLSGLLLVLLVLTLFLDKRIAFWVSLGIPVSLLGAIFYLDMANETLNLVSMIGMILVIGIIVDDAIVVSENIEKHRHLGKPKTQATIDALSEVFPPIITSSLTTIAAFSPLLLMDNTMGKFLFLIPLTVIIALIISVLEVVISLPAHLNHIENIKKKTWFEPIEIKFQSVAIKLFHKRYLIVFLFILLLIGTIFLWMTKLPFLLNGDGNVNSISLEIEPPEHYNLEKRINAVKNIEEIFQKNIKKSEVKSIISFINSSGSSNIEVSLTHIDKRNRTANQIIEQLKKKTDHIKTVKLYYSGASQLGVGKAIELNIISKNDLVREKAASKTIEYLKSYDGIYSIKNNDNLGKPQYRVVIDYEKAAKLNISINSLNRYVRIALDGEKVTEIRHQNETVEFRVKFKNTVKDYAQLKKLKIANRNGRLIPVVNFTDLLRTKPSVNIEHYNGRRVTKITASVDKQKINPLEVSQKIKEQLLAEYKQLEVQLGGEAKESQESSVALLKSFVIALIVIYAILFLLLNSFVQPILVMLAVPFAFIGVVWAFYLHDEVLSFFALVGSVGLIGVVVNDSLLLINHFNNKIKDSINLVEQVAKRTSQRLRAIDSATLTTFLGVIPMVYNLFGSEAILRPMAMAISYGLLFATLLILVLLPCFYLIYKDFSNKFLKQKAFD</sequence>
<keyword evidence="2" id="KW-0812">Transmembrane</keyword>
<gene>
    <name evidence="3" type="ORF">MNB_SUP05-5-467</name>
</gene>
<feature type="transmembrane region" description="Helical" evidence="2">
    <location>
        <begin position="931"/>
        <end position="954"/>
    </location>
</feature>
<accession>A0A1W1C817</accession>
<keyword evidence="2" id="KW-0472">Membrane</keyword>
<name>A0A1W1C817_9ZZZZ</name>
<feature type="transmembrane region" description="Helical" evidence="2">
    <location>
        <begin position="345"/>
        <end position="368"/>
    </location>
</feature>
<feature type="transmembrane region" description="Helical" evidence="2">
    <location>
        <begin position="479"/>
        <end position="497"/>
    </location>
</feature>
<dbReference type="InterPro" id="IPR001036">
    <property type="entry name" value="Acrflvin-R"/>
</dbReference>
<dbReference type="SUPFAM" id="SSF82866">
    <property type="entry name" value="Multidrug efflux transporter AcrB transmembrane domain"/>
    <property type="match status" value="2"/>
</dbReference>
<dbReference type="EMBL" id="FPHJ01000035">
    <property type="protein sequence ID" value="SFV61874.1"/>
    <property type="molecule type" value="Genomic_DNA"/>
</dbReference>
<evidence type="ECO:0000256" key="2">
    <source>
        <dbReference type="SAM" id="Phobius"/>
    </source>
</evidence>
<dbReference type="PANTHER" id="PTHR32063:SF33">
    <property type="entry name" value="RND SUPERFAMILY EFFLUX PUMP PERMEASE COMPONENT"/>
    <property type="match status" value="1"/>
</dbReference>
<evidence type="ECO:0000256" key="1">
    <source>
        <dbReference type="SAM" id="Coils"/>
    </source>
</evidence>
<dbReference type="InterPro" id="IPR027463">
    <property type="entry name" value="AcrB_DN_DC_subdom"/>
</dbReference>
<dbReference type="GO" id="GO:0005886">
    <property type="term" value="C:plasma membrane"/>
    <property type="evidence" value="ECO:0007669"/>
    <property type="project" value="TreeGrafter"/>
</dbReference>
<feature type="coiled-coil region" evidence="1">
    <location>
        <begin position="764"/>
        <end position="791"/>
    </location>
</feature>
<dbReference type="SUPFAM" id="SSF82714">
    <property type="entry name" value="Multidrug efflux transporter AcrB TolC docking domain, DN and DC subdomains"/>
    <property type="match status" value="2"/>
</dbReference>
<feature type="transmembrane region" description="Helical" evidence="2">
    <location>
        <begin position="298"/>
        <end position="316"/>
    </location>
</feature>
<dbReference type="SUPFAM" id="SSF82693">
    <property type="entry name" value="Multidrug efflux transporter AcrB pore domain, PN1, PN2, PC1 and PC2 subdomains"/>
    <property type="match status" value="3"/>
</dbReference>
<feature type="transmembrane region" description="Helical" evidence="2">
    <location>
        <begin position="798"/>
        <end position="818"/>
    </location>
</feature>
<feature type="transmembrane region" description="Helical" evidence="2">
    <location>
        <begin position="849"/>
        <end position="872"/>
    </location>
</feature>
<dbReference type="PRINTS" id="PR00702">
    <property type="entry name" value="ACRIFLAVINRP"/>
</dbReference>
<proteinExistence type="predicted"/>
<dbReference type="GO" id="GO:0042910">
    <property type="term" value="F:xenobiotic transmembrane transporter activity"/>
    <property type="evidence" value="ECO:0007669"/>
    <property type="project" value="TreeGrafter"/>
</dbReference>
<dbReference type="Gene3D" id="3.30.2090.10">
    <property type="entry name" value="Multidrug efflux transporter AcrB TolC docking domain, DN and DC subdomains"/>
    <property type="match status" value="2"/>
</dbReference>
<protein>
    <submittedName>
        <fullName evidence="3">Acriflavin resistance protein</fullName>
    </submittedName>
</protein>
<evidence type="ECO:0000313" key="3">
    <source>
        <dbReference type="EMBL" id="SFV61874.1"/>
    </source>
</evidence>
<dbReference type="Gene3D" id="3.30.70.1440">
    <property type="entry name" value="Multidrug efflux transporter AcrB pore domain"/>
    <property type="match status" value="1"/>
</dbReference>
<feature type="transmembrane region" description="Helical" evidence="2">
    <location>
        <begin position="899"/>
        <end position="919"/>
    </location>
</feature>
<keyword evidence="2" id="KW-1133">Transmembrane helix</keyword>
<dbReference type="Gene3D" id="3.30.70.1320">
    <property type="entry name" value="Multidrug efflux transporter AcrB pore domain like"/>
    <property type="match status" value="1"/>
</dbReference>
<dbReference type="Pfam" id="PF00873">
    <property type="entry name" value="ACR_tran"/>
    <property type="match status" value="1"/>
</dbReference>
<dbReference type="PANTHER" id="PTHR32063">
    <property type="match status" value="1"/>
</dbReference>
<organism evidence="3">
    <name type="scientific">hydrothermal vent metagenome</name>
    <dbReference type="NCBI Taxonomy" id="652676"/>
    <lineage>
        <taxon>unclassified sequences</taxon>
        <taxon>metagenomes</taxon>
        <taxon>ecological metagenomes</taxon>
    </lineage>
</organism>
<dbReference type="Gene3D" id="3.30.70.1430">
    <property type="entry name" value="Multidrug efflux transporter AcrB pore domain"/>
    <property type="match status" value="2"/>
</dbReference>
<dbReference type="Gene3D" id="1.20.1640.10">
    <property type="entry name" value="Multidrug efflux transporter AcrB transmembrane domain"/>
    <property type="match status" value="2"/>
</dbReference>
<reference evidence="3" key="1">
    <citation type="submission" date="2016-10" db="EMBL/GenBank/DDBJ databases">
        <authorList>
            <person name="de Groot N.N."/>
        </authorList>
    </citation>
    <scope>NUCLEOTIDE SEQUENCE</scope>
</reference>